<name>A0A9P3PQN3_LYOSH</name>
<accession>A0A9P3PQN3</accession>
<evidence type="ECO:0000313" key="3">
    <source>
        <dbReference type="EMBL" id="GLB40897.1"/>
    </source>
</evidence>
<evidence type="ECO:0000256" key="1">
    <source>
        <dbReference type="SAM" id="Coils"/>
    </source>
</evidence>
<dbReference type="Proteomes" id="UP001063166">
    <property type="component" value="Unassembled WGS sequence"/>
</dbReference>
<gene>
    <name evidence="3" type="ORF">LshimejAT787_0901120</name>
</gene>
<evidence type="ECO:0000256" key="2">
    <source>
        <dbReference type="SAM" id="MobiDB-lite"/>
    </source>
</evidence>
<dbReference type="EMBL" id="BRPK01000009">
    <property type="protein sequence ID" value="GLB40897.1"/>
    <property type="molecule type" value="Genomic_DNA"/>
</dbReference>
<keyword evidence="4" id="KW-1185">Reference proteome</keyword>
<feature type="region of interest" description="Disordered" evidence="2">
    <location>
        <begin position="108"/>
        <end position="181"/>
    </location>
</feature>
<reference evidence="3" key="1">
    <citation type="submission" date="2022-07" db="EMBL/GenBank/DDBJ databases">
        <title>The genome of Lyophyllum shimeji provides insight into the initial evolution of ectomycorrhizal fungal genome.</title>
        <authorList>
            <person name="Kobayashi Y."/>
            <person name="Shibata T."/>
            <person name="Hirakawa H."/>
            <person name="Shigenobu S."/>
            <person name="Nishiyama T."/>
            <person name="Yamada A."/>
            <person name="Hasebe M."/>
            <person name="Kawaguchi M."/>
        </authorList>
    </citation>
    <scope>NUCLEOTIDE SEQUENCE</scope>
    <source>
        <strain evidence="3">AT787</strain>
    </source>
</reference>
<feature type="compositionally biased region" description="Basic and acidic residues" evidence="2">
    <location>
        <begin position="108"/>
        <end position="122"/>
    </location>
</feature>
<sequence length="404" mass="44214">MDLLDLTVTVWYRGLKAKDFYPDSPLGIKILREDLLSLKLPHPKIENITIKQRPNGVGECVFVWPAAPHGGVLYKHLTGRIWGRDHDGARKLLLDELSISKLSLHEEPHQASAFRTKERTEPIDPPIPDSPARDSVASSIPSPRAPELSFGAHSIEGDFGSPMSISSSWTSPAPKPIKIQPISPTIPPLPLAHSEPDFELPGLTMSTRARTQAHSTEVRTQTLPANQIPPRTQIHPVPRVPSPGALPANAAAVLASTSGPPAVVPTHDQYRHKPRIRTAAHLIGLVMAKVALLTRELWDVRRQIMGGVARETAIMSELRALDPENSNLSTKALEDSAMRARLQEVEAKLIEERNLRMQAEAALADVQRECKEPFVVPALFEAFAMISKATTQVVDSLASEATTT</sequence>
<organism evidence="3 4">
    <name type="scientific">Lyophyllum shimeji</name>
    <name type="common">Hon-shimeji</name>
    <name type="synonym">Tricholoma shimeji</name>
    <dbReference type="NCBI Taxonomy" id="47721"/>
    <lineage>
        <taxon>Eukaryota</taxon>
        <taxon>Fungi</taxon>
        <taxon>Dikarya</taxon>
        <taxon>Basidiomycota</taxon>
        <taxon>Agaricomycotina</taxon>
        <taxon>Agaricomycetes</taxon>
        <taxon>Agaricomycetidae</taxon>
        <taxon>Agaricales</taxon>
        <taxon>Tricholomatineae</taxon>
        <taxon>Lyophyllaceae</taxon>
        <taxon>Lyophyllum</taxon>
    </lineage>
</organism>
<feature type="compositionally biased region" description="Low complexity" evidence="2">
    <location>
        <begin position="161"/>
        <end position="172"/>
    </location>
</feature>
<keyword evidence="1" id="KW-0175">Coiled coil</keyword>
<comment type="caution">
    <text evidence="3">The sequence shown here is derived from an EMBL/GenBank/DDBJ whole genome shotgun (WGS) entry which is preliminary data.</text>
</comment>
<protein>
    <submittedName>
        <fullName evidence="3">Uncharacterized protein</fullName>
    </submittedName>
</protein>
<dbReference type="OrthoDB" id="3070390at2759"/>
<feature type="coiled-coil region" evidence="1">
    <location>
        <begin position="342"/>
        <end position="369"/>
    </location>
</feature>
<proteinExistence type="predicted"/>
<dbReference type="AlphaFoldDB" id="A0A9P3PQN3"/>
<evidence type="ECO:0000313" key="4">
    <source>
        <dbReference type="Proteomes" id="UP001063166"/>
    </source>
</evidence>